<dbReference type="EMBL" id="AP015037">
    <property type="protein sequence ID" value="BAT83169.1"/>
    <property type="molecule type" value="Genomic_DNA"/>
</dbReference>
<feature type="transmembrane region" description="Helical" evidence="1">
    <location>
        <begin position="6"/>
        <end position="24"/>
    </location>
</feature>
<organism evidence="2 3">
    <name type="scientific">Vigna angularis var. angularis</name>
    <dbReference type="NCBI Taxonomy" id="157739"/>
    <lineage>
        <taxon>Eukaryota</taxon>
        <taxon>Viridiplantae</taxon>
        <taxon>Streptophyta</taxon>
        <taxon>Embryophyta</taxon>
        <taxon>Tracheophyta</taxon>
        <taxon>Spermatophyta</taxon>
        <taxon>Magnoliopsida</taxon>
        <taxon>eudicotyledons</taxon>
        <taxon>Gunneridae</taxon>
        <taxon>Pentapetalae</taxon>
        <taxon>rosids</taxon>
        <taxon>fabids</taxon>
        <taxon>Fabales</taxon>
        <taxon>Fabaceae</taxon>
        <taxon>Papilionoideae</taxon>
        <taxon>50 kb inversion clade</taxon>
        <taxon>NPAAA clade</taxon>
        <taxon>indigoferoid/millettioid clade</taxon>
        <taxon>Phaseoleae</taxon>
        <taxon>Vigna</taxon>
    </lineage>
</organism>
<evidence type="ECO:0000256" key="1">
    <source>
        <dbReference type="SAM" id="Phobius"/>
    </source>
</evidence>
<name>A0A0S3RRJ3_PHAAN</name>
<keyword evidence="1" id="KW-1133">Transmembrane helix</keyword>
<keyword evidence="1" id="KW-0812">Transmembrane</keyword>
<proteinExistence type="predicted"/>
<accession>A0A0S3RRJ3</accession>
<evidence type="ECO:0000313" key="3">
    <source>
        <dbReference type="Proteomes" id="UP000291084"/>
    </source>
</evidence>
<sequence length="87" mass="10128">MLSYYIILIFTFLGIICLGIKCFFEGIFLVEMFLGALCSCIFSPLGRLTELTEPHMRNKRQVIFLQIMLTKKCHHLVMISSYCFPQI</sequence>
<evidence type="ECO:0000313" key="2">
    <source>
        <dbReference type="EMBL" id="BAT83169.1"/>
    </source>
</evidence>
<keyword evidence="3" id="KW-1185">Reference proteome</keyword>
<dbReference type="Proteomes" id="UP000291084">
    <property type="component" value="Chromosome 4"/>
</dbReference>
<keyword evidence="1" id="KW-0472">Membrane</keyword>
<protein>
    <submittedName>
        <fullName evidence="2">Uncharacterized protein</fullName>
    </submittedName>
</protein>
<gene>
    <name evidence="2" type="primary">Vigan.04G028100</name>
    <name evidence="2" type="ORF">VIGAN_04028100</name>
</gene>
<reference evidence="2 3" key="1">
    <citation type="journal article" date="2015" name="Sci. Rep.">
        <title>The power of single molecule real-time sequencing technology in the de novo assembly of a eukaryotic genome.</title>
        <authorList>
            <person name="Sakai H."/>
            <person name="Naito K."/>
            <person name="Ogiso-Tanaka E."/>
            <person name="Takahashi Y."/>
            <person name="Iseki K."/>
            <person name="Muto C."/>
            <person name="Satou K."/>
            <person name="Teruya K."/>
            <person name="Shiroma A."/>
            <person name="Shimoji M."/>
            <person name="Hirano T."/>
            <person name="Itoh T."/>
            <person name="Kaga A."/>
            <person name="Tomooka N."/>
        </authorList>
    </citation>
    <scope>NUCLEOTIDE SEQUENCE [LARGE SCALE GENOMIC DNA]</scope>
    <source>
        <strain evidence="3">cv. Shumari</strain>
    </source>
</reference>
<dbReference type="AlphaFoldDB" id="A0A0S3RRJ3"/>